<sequence>MSKNRTSHDSIILGMEIEYNGEKYICKEVLNKDYPCIGCCFYRFGCPCMRESKEMQCMDDKGNDYIWIQEKKKGDACTSP</sequence>
<evidence type="ECO:0000313" key="2">
    <source>
        <dbReference type="Proteomes" id="UP001204579"/>
    </source>
</evidence>
<protein>
    <submittedName>
        <fullName evidence="1">Uncharacterized protein</fullName>
    </submittedName>
</protein>
<evidence type="ECO:0000313" key="1">
    <source>
        <dbReference type="EMBL" id="MCR8874331.1"/>
    </source>
</evidence>
<gene>
    <name evidence="1" type="ORF">NW209_09945</name>
</gene>
<dbReference type="EMBL" id="JANRHJ010000010">
    <property type="protein sequence ID" value="MCR8874331.1"/>
    <property type="molecule type" value="Genomic_DNA"/>
</dbReference>
<keyword evidence="2" id="KW-1185">Reference proteome</keyword>
<organism evidence="1 2">
    <name type="scientific">Phocaeicola barnesiae</name>
    <dbReference type="NCBI Taxonomy" id="376804"/>
    <lineage>
        <taxon>Bacteria</taxon>
        <taxon>Pseudomonadati</taxon>
        <taxon>Bacteroidota</taxon>
        <taxon>Bacteroidia</taxon>
        <taxon>Bacteroidales</taxon>
        <taxon>Bacteroidaceae</taxon>
        <taxon>Phocaeicola</taxon>
    </lineage>
</organism>
<proteinExistence type="predicted"/>
<dbReference type="AlphaFoldDB" id="A0AAW5N6U0"/>
<comment type="caution">
    <text evidence="1">The sequence shown here is derived from an EMBL/GenBank/DDBJ whole genome shotgun (WGS) entry which is preliminary data.</text>
</comment>
<dbReference type="Proteomes" id="UP001204579">
    <property type="component" value="Unassembled WGS sequence"/>
</dbReference>
<reference evidence="1 2" key="1">
    <citation type="submission" date="2022-08" db="EMBL/GenBank/DDBJ databases">
        <authorList>
            <person name="Zeman M."/>
            <person name="Kubasova T."/>
        </authorList>
    </citation>
    <scope>NUCLEOTIDE SEQUENCE [LARGE SCALE GENOMIC DNA]</scope>
    <source>
        <strain evidence="1 2">ET62</strain>
    </source>
</reference>
<name>A0AAW5N6U0_9BACT</name>
<dbReference type="RefSeq" id="WP_258335914.1">
    <property type="nucleotide sequence ID" value="NZ_JANRHJ010000010.1"/>
</dbReference>
<accession>A0AAW5N6U0</accession>